<dbReference type="InterPro" id="IPR019775">
    <property type="entry name" value="WD40_repeat_CS"/>
</dbReference>
<dbReference type="PANTHER" id="PTHR13140:SF706">
    <property type="entry name" value="DILUTE CLASS UNCONVENTIONAL MYOSIN, ISOFORM C"/>
    <property type="match status" value="1"/>
</dbReference>
<keyword evidence="2" id="KW-0677">Repeat</keyword>
<evidence type="ECO:0000256" key="4">
    <source>
        <dbReference type="ARBA" id="ARBA00022840"/>
    </source>
</evidence>
<evidence type="ECO:0000256" key="7">
    <source>
        <dbReference type="ARBA" id="ARBA00023203"/>
    </source>
</evidence>
<dbReference type="Gene3D" id="1.10.10.820">
    <property type="match status" value="1"/>
</dbReference>
<accession>L1LF05</accession>
<evidence type="ECO:0000313" key="14">
    <source>
        <dbReference type="Proteomes" id="UP000031512"/>
    </source>
</evidence>
<dbReference type="SMART" id="SM00242">
    <property type="entry name" value="MYSc"/>
    <property type="match status" value="1"/>
</dbReference>
<feature type="region of interest" description="Disordered" evidence="11">
    <location>
        <begin position="344"/>
        <end position="414"/>
    </location>
</feature>
<keyword evidence="4 9" id="KW-0067">ATP-binding</keyword>
<feature type="compositionally biased region" description="Polar residues" evidence="11">
    <location>
        <begin position="402"/>
        <end position="414"/>
    </location>
</feature>
<dbReference type="Gene3D" id="1.20.5.190">
    <property type="match status" value="2"/>
</dbReference>
<dbReference type="GO" id="GO:0016020">
    <property type="term" value="C:membrane"/>
    <property type="evidence" value="ECO:0007669"/>
    <property type="project" value="TreeGrafter"/>
</dbReference>
<dbReference type="Pfam" id="PF00400">
    <property type="entry name" value="WD40"/>
    <property type="match status" value="1"/>
</dbReference>
<dbReference type="OrthoDB" id="6108017at2759"/>
<dbReference type="STRING" id="1537102.L1LF05"/>
<dbReference type="PROSITE" id="PS00678">
    <property type="entry name" value="WD_REPEATS_1"/>
    <property type="match status" value="1"/>
</dbReference>
<feature type="region of interest" description="Disordered" evidence="11">
    <location>
        <begin position="1411"/>
        <end position="1443"/>
    </location>
</feature>
<dbReference type="Gene3D" id="2.130.10.10">
    <property type="entry name" value="YVTN repeat-like/Quinoprotein amine dehydrogenase"/>
    <property type="match status" value="1"/>
</dbReference>
<keyword evidence="6 9" id="KW-0505">Motor protein</keyword>
<dbReference type="PRINTS" id="PR00193">
    <property type="entry name" value="MYOSINHEAVY"/>
</dbReference>
<sequence>MMVEEGITIKLSQKGTNSGYAAGIGNATITVKRDEEPSGFYRYTHQDNDSGGGNKPFTLSKVWDDQSSPIPGIPPNGPESVISVSAYYWKHERPSHTPTRVLVVGVTKDKTTYYANVKNNGSNEWTILNSGSKPQLITGDIERTLDDLVCSNYGGVTIDLSKSTSMSGRASNGEPYCCRCIYHGDNDNQRRIAIQKLKVPVASTVEYYKHTIIGNHELARIRYYLTFPNNPTSTDTNNSKNRRRIKSSNFLFPMDGVKAVYAFHCNHNPELIYVEGGDKVKGWYHKPTSSGSSSNGDEQWGEVLTELKNVTPEKINDCNNWSKLAKELTCASEVTCPPLSPQPAVGLSGTGKADQEPVAVLPPSGKITNDHSRGTPGDSDGKSDTNQGGAPTVAEDPETPKESTQATQSHAETTSAGSAATFFGGWKLYNRYKGDSWVRQIWDFLLCLLIRVMDLASSNTDGGEDIPDDLTQLTHLHEASILHSLHCRFRTDKIYSLTGKILIAVNPFKTIHGLYSNEMMLKFMDNTQDKPPHVFSTASDAYQGLTLNEKSQTILISGESGAGKTESTKYVMKYLATAGAESLEKRSTVELKVLESNPLLETFGNASTIRNFNSSRYGKFIELQYVKTAPDRSRICGATIETYLLEKVRVTQQQQGERNYHIFHQLVAAFAESRVYEFPKSERHAHLEKWSFDLSYFEGNFRILPEDSTRDFDLEFFEDTIAAMQTLGMSFDDVNTVFSIIAAILHLSNIQFVVNRDCSEGAVVSNSVEDSATKVTELLNVDSATLLNVLLCRTIKTAHEFYSKPLRVEEASDVRDAIAKNIYSILFDYIVKVANQAIGYNPDAKLTCGILDIFGFECFTLNSFEQLCINFTNETLQNFFNNCVFKFEENLYTQEGVSWNPLDFPDNQDCVDLFKIKVNGLFPMVDEECQLPGGNDQALCNKICQRHANHKRFAKVRTDQTSFIIKHFAGEVKYKIDGFLEKNKDQLSDDAINFIISTKNKPIKAIFESYFGAIGPTKNKKKTISTQFCGQLDVLMSRISGTEPHFIRCIKPNQRCVPHEFERVSVNEQLRCGGMLQVVQVSRAGYPVRMKHLEFYNKFRYLQNGSGTDSQSLSQDDDVATKKAKALLDTLISKFIPYDPFENGSIAFGKSLIFFKNGPYDILFGALQEFRNNSATIIQAHVRCMIQRKLYSEWMFQIRTLQIWLRYKINRIKEMRRLRNEAILLIQSSFRMYVCRKKYTKLVSIVVRISSIFRSVQSQIDTKERHINTMATKLQASWKAYKHRSYYLELRTATIKAQLRWRSILARRQLRSLRMEAKSLGTMIKRVQDLQEELKEEKLKKTDAEAKLLQMGAKVAGLQQSLADMTAKYEKLLKERDSLQIQLSEVENANKRTLEDLKMIKEFVSREAMQTTSSPKRMYSKRPSGSIHRTDTYSSHDMRGEASPKAKVPTVDIILCGPAGCGKSRLVELALISKGDDANLTAHRTFEEKRMEETSLKLNIYEFGVEGSTSLKLAEIPGPHVNTEEARDLFQAAYLVAVCFDPSQEQSLLEGITIAKMLMSHVQLKQTSVAFIQNDFLLMEQGKSAFDANVAQKFAIDNELLYIRVDDLFTFMRKVAPFVESKKSLRSIISSKQSVEFQRQKSLRNANRSTLTMFYEKFRNFWSGVNSSSHSKLLQPTIVVDETTKLPPLSLKKVSHISKYTSAVTCLAIRPEEPTDPYILLAVGRRDGTINVFHCYRTTTELDVLAKGGFEEGAQYPLDESTKIVESFTLSLHTKAVTCMSFSKVNVNELVTSSVDCTIRAWNVMTGELIKVFNDSFPGLCILFHPLEPNLFICCNSSPTIRIVDYNKGTVIQKIRTKSELRCITFDDTRLNCIAGSEKGMLCIYESRANMHLKASTSKQISKGPVTCISFVPATSNDSVPCLIANVCSGNIAVINCIYDGSNGKICELTYRYTVNNSHVALPLRSCYSRFGGGWCVSGSEDRNILFFSLQDENMPYSINFHQSPVVTVEVNQLDTVIVSADAKGIVALWRRVTHAK</sequence>
<dbReference type="EMBL" id="ACOU01000002">
    <property type="protein sequence ID" value="EKX73815.1"/>
    <property type="molecule type" value="Genomic_DNA"/>
</dbReference>
<dbReference type="InterPro" id="IPR000048">
    <property type="entry name" value="IQ_motif_EF-hand-BS"/>
</dbReference>
<evidence type="ECO:0000256" key="11">
    <source>
        <dbReference type="SAM" id="MobiDB-lite"/>
    </source>
</evidence>
<dbReference type="GO" id="GO:0000146">
    <property type="term" value="F:microfilament motor activity"/>
    <property type="evidence" value="ECO:0007669"/>
    <property type="project" value="TreeGrafter"/>
</dbReference>
<dbReference type="PANTHER" id="PTHR13140">
    <property type="entry name" value="MYOSIN"/>
    <property type="match status" value="1"/>
</dbReference>
<dbReference type="Gene3D" id="1.20.58.530">
    <property type="match status" value="1"/>
</dbReference>
<dbReference type="GO" id="GO:0051015">
    <property type="term" value="F:actin filament binding"/>
    <property type="evidence" value="ECO:0007669"/>
    <property type="project" value="TreeGrafter"/>
</dbReference>
<dbReference type="RefSeq" id="XP_004833267.1">
    <property type="nucleotide sequence ID" value="XM_004833210.1"/>
</dbReference>
<feature type="compositionally biased region" description="Basic and acidic residues" evidence="11">
    <location>
        <begin position="1428"/>
        <end position="1443"/>
    </location>
</feature>
<dbReference type="SUPFAM" id="SSF50978">
    <property type="entry name" value="WD40 repeat-like"/>
    <property type="match status" value="1"/>
</dbReference>
<evidence type="ECO:0000256" key="9">
    <source>
        <dbReference type="PROSITE-ProRule" id="PRU00782"/>
    </source>
</evidence>
<proteinExistence type="inferred from homology"/>
<dbReference type="PROSITE" id="PS50082">
    <property type="entry name" value="WD_REPEATS_2"/>
    <property type="match status" value="1"/>
</dbReference>
<dbReference type="Pfam" id="PF00612">
    <property type="entry name" value="IQ"/>
    <property type="match status" value="2"/>
</dbReference>
<dbReference type="InterPro" id="IPR001609">
    <property type="entry name" value="Myosin_head_motor_dom-like"/>
</dbReference>
<dbReference type="eggNOG" id="KOG0266">
    <property type="taxonomic scope" value="Eukaryota"/>
</dbReference>
<dbReference type="Gene3D" id="1.20.5.4820">
    <property type="match status" value="1"/>
</dbReference>
<dbReference type="GeneID" id="15803179"/>
<dbReference type="KEGG" id="beq:BEWA_038520"/>
<evidence type="ECO:0000256" key="8">
    <source>
        <dbReference type="PROSITE-ProRule" id="PRU00221"/>
    </source>
</evidence>
<dbReference type="PROSITE" id="PS50294">
    <property type="entry name" value="WD_REPEATS_REGION"/>
    <property type="match status" value="1"/>
</dbReference>
<evidence type="ECO:0000256" key="5">
    <source>
        <dbReference type="ARBA" id="ARBA00023123"/>
    </source>
</evidence>
<keyword evidence="5 9" id="KW-0518">Myosin</keyword>
<feature type="domain" description="Myosin motor" evidence="12">
    <location>
        <begin position="465"/>
        <end position="1172"/>
    </location>
</feature>
<dbReference type="InterPro" id="IPR027417">
    <property type="entry name" value="P-loop_NTPase"/>
</dbReference>
<comment type="caution">
    <text evidence="13">The sequence shown here is derived from an EMBL/GenBank/DDBJ whole genome shotgun (WGS) entry which is preliminary data.</text>
</comment>
<dbReference type="Pfam" id="PF00063">
    <property type="entry name" value="Myosin_head"/>
    <property type="match status" value="1"/>
</dbReference>
<feature type="compositionally biased region" description="Basic and acidic residues" evidence="11">
    <location>
        <begin position="368"/>
        <end position="383"/>
    </location>
</feature>
<keyword evidence="10" id="KW-0175">Coiled coil</keyword>
<feature type="binding site" evidence="9">
    <location>
        <begin position="558"/>
        <end position="565"/>
    </location>
    <ligand>
        <name>ATP</name>
        <dbReference type="ChEBI" id="CHEBI:30616"/>
    </ligand>
</feature>
<dbReference type="SUPFAM" id="SSF52540">
    <property type="entry name" value="P-loop containing nucleoside triphosphate hydrolases"/>
    <property type="match status" value="3"/>
</dbReference>
<organism evidence="13 14">
    <name type="scientific">Theileria equi strain WA</name>
    <dbReference type="NCBI Taxonomy" id="1537102"/>
    <lineage>
        <taxon>Eukaryota</taxon>
        <taxon>Sar</taxon>
        <taxon>Alveolata</taxon>
        <taxon>Apicomplexa</taxon>
        <taxon>Aconoidasida</taxon>
        <taxon>Piroplasmida</taxon>
        <taxon>Theileriidae</taxon>
        <taxon>Theileria</taxon>
    </lineage>
</organism>
<dbReference type="GO" id="GO:0007015">
    <property type="term" value="P:actin filament organization"/>
    <property type="evidence" value="ECO:0007669"/>
    <property type="project" value="TreeGrafter"/>
</dbReference>
<dbReference type="GO" id="GO:0005524">
    <property type="term" value="F:ATP binding"/>
    <property type="evidence" value="ECO:0007669"/>
    <property type="project" value="UniProtKB-UniRule"/>
</dbReference>
<name>L1LF05_THEEQ</name>
<dbReference type="PROSITE" id="PS50096">
    <property type="entry name" value="IQ"/>
    <property type="match status" value="3"/>
</dbReference>
<evidence type="ECO:0000256" key="2">
    <source>
        <dbReference type="ARBA" id="ARBA00022737"/>
    </source>
</evidence>
<keyword evidence="1 8" id="KW-0853">WD repeat</keyword>
<keyword evidence="3 9" id="KW-0547">Nucleotide-binding</keyword>
<evidence type="ECO:0000256" key="3">
    <source>
        <dbReference type="ARBA" id="ARBA00022741"/>
    </source>
</evidence>
<dbReference type="VEuPathDB" id="PiroplasmaDB:BEWA_038520"/>
<dbReference type="InterPro" id="IPR001680">
    <property type="entry name" value="WD40_rpt"/>
</dbReference>
<protein>
    <submittedName>
        <fullName evidence="13">Myosin, putative</fullName>
    </submittedName>
</protein>
<dbReference type="eggNOG" id="KOG0160">
    <property type="taxonomic scope" value="Eukaryota"/>
</dbReference>
<evidence type="ECO:0000259" key="12">
    <source>
        <dbReference type="PROSITE" id="PS51456"/>
    </source>
</evidence>
<dbReference type="Gene3D" id="3.40.850.10">
    <property type="entry name" value="Kinesin motor domain"/>
    <property type="match status" value="1"/>
</dbReference>
<feature type="region of interest" description="Actin-binding" evidence="9">
    <location>
        <begin position="1032"/>
        <end position="1054"/>
    </location>
</feature>
<comment type="similarity">
    <text evidence="9">Belongs to the TRAFAC class myosin-kinesin ATPase superfamily. Myosin family.</text>
</comment>
<gene>
    <name evidence="13" type="ORF">BEWA_038520</name>
</gene>
<evidence type="ECO:0000256" key="10">
    <source>
        <dbReference type="SAM" id="Coils"/>
    </source>
</evidence>
<keyword evidence="14" id="KW-1185">Reference proteome</keyword>
<reference evidence="13 14" key="1">
    <citation type="journal article" date="2012" name="BMC Genomics">
        <title>Comparative genomic analysis and phylogenetic position of Theileria equi.</title>
        <authorList>
            <person name="Kappmeyer L.S."/>
            <person name="Thiagarajan M."/>
            <person name="Herndon D.R."/>
            <person name="Ramsay J.D."/>
            <person name="Caler E."/>
            <person name="Djikeng A."/>
            <person name="Gillespie J.J."/>
            <person name="Lau A.O."/>
            <person name="Roalson E.H."/>
            <person name="Silva J.C."/>
            <person name="Silva M.G."/>
            <person name="Suarez C.E."/>
            <person name="Ueti M.W."/>
            <person name="Nene V.M."/>
            <person name="Mealey R.H."/>
            <person name="Knowles D.P."/>
            <person name="Brayton K.A."/>
        </authorList>
    </citation>
    <scope>NUCLEOTIDE SEQUENCE [LARGE SCALE GENOMIC DNA]</scope>
    <source>
        <strain evidence="13 14">WA</strain>
    </source>
</reference>
<dbReference type="SMART" id="SM00015">
    <property type="entry name" value="IQ"/>
    <property type="match status" value="4"/>
</dbReference>
<dbReference type="PROSITE" id="PS51456">
    <property type="entry name" value="MYOSIN_MOTOR"/>
    <property type="match status" value="1"/>
</dbReference>
<dbReference type="SMART" id="SM00320">
    <property type="entry name" value="WD40"/>
    <property type="match status" value="7"/>
</dbReference>
<dbReference type="InterPro" id="IPR036322">
    <property type="entry name" value="WD40_repeat_dom_sf"/>
</dbReference>
<dbReference type="InterPro" id="IPR015943">
    <property type="entry name" value="WD40/YVTN_repeat-like_dom_sf"/>
</dbReference>
<evidence type="ECO:0000256" key="1">
    <source>
        <dbReference type="ARBA" id="ARBA00022574"/>
    </source>
</evidence>
<keyword evidence="7 9" id="KW-0009">Actin-binding</keyword>
<dbReference type="InterPro" id="IPR036961">
    <property type="entry name" value="Kinesin_motor_dom_sf"/>
</dbReference>
<dbReference type="Proteomes" id="UP000031512">
    <property type="component" value="Unassembled WGS sequence"/>
</dbReference>
<evidence type="ECO:0000256" key="6">
    <source>
        <dbReference type="ARBA" id="ARBA00023175"/>
    </source>
</evidence>
<evidence type="ECO:0000313" key="13">
    <source>
        <dbReference type="EMBL" id="EKX73815.1"/>
    </source>
</evidence>
<dbReference type="GO" id="GO:0005737">
    <property type="term" value="C:cytoplasm"/>
    <property type="evidence" value="ECO:0007669"/>
    <property type="project" value="TreeGrafter"/>
</dbReference>
<feature type="repeat" description="WD" evidence="8">
    <location>
        <begin position="1770"/>
        <end position="1812"/>
    </location>
</feature>
<dbReference type="Gene3D" id="1.20.120.720">
    <property type="entry name" value="Myosin VI head, motor domain, U50 subdomain"/>
    <property type="match status" value="1"/>
</dbReference>
<feature type="coiled-coil region" evidence="10">
    <location>
        <begin position="1317"/>
        <end position="1396"/>
    </location>
</feature>
<dbReference type="GO" id="GO:0016459">
    <property type="term" value="C:myosin complex"/>
    <property type="evidence" value="ECO:0007669"/>
    <property type="project" value="UniProtKB-KW"/>
</dbReference>
<dbReference type="CDD" id="cd14888">
    <property type="entry name" value="MYSc_Myo27"/>
    <property type="match status" value="1"/>
</dbReference>